<feature type="chain" id="PRO_5020635152" evidence="4">
    <location>
        <begin position="21"/>
        <end position="343"/>
    </location>
</feature>
<evidence type="ECO:0000256" key="2">
    <source>
        <dbReference type="ARBA" id="ARBA00022803"/>
    </source>
</evidence>
<dbReference type="InterPro" id="IPR019734">
    <property type="entry name" value="TPR_rpt"/>
</dbReference>
<keyword evidence="6" id="KW-1185">Reference proteome</keyword>
<evidence type="ECO:0000256" key="3">
    <source>
        <dbReference type="PROSITE-ProRule" id="PRU00339"/>
    </source>
</evidence>
<dbReference type="RefSeq" id="WP_129129256.1">
    <property type="nucleotide sequence ID" value="NZ_SDHW01000001.1"/>
</dbReference>
<feature type="repeat" description="TPR" evidence="3">
    <location>
        <begin position="298"/>
        <end position="331"/>
    </location>
</feature>
<dbReference type="InterPro" id="IPR011990">
    <property type="entry name" value="TPR-like_helical_dom_sf"/>
</dbReference>
<dbReference type="PANTHER" id="PTHR44186:SF1">
    <property type="entry name" value="BARDET-BIEDL SYNDROME 4 PROTEIN"/>
    <property type="match status" value="1"/>
</dbReference>
<dbReference type="Pfam" id="PF12895">
    <property type="entry name" value="ANAPC3"/>
    <property type="match status" value="2"/>
</dbReference>
<proteinExistence type="predicted"/>
<dbReference type="SMART" id="SM00028">
    <property type="entry name" value="TPR"/>
    <property type="match status" value="7"/>
</dbReference>
<dbReference type="OrthoDB" id="672485at2"/>
<dbReference type="PROSITE" id="PS50005">
    <property type="entry name" value="TPR"/>
    <property type="match status" value="4"/>
</dbReference>
<organism evidence="5 6">
    <name type="scientific">Lacibacter luteus</name>
    <dbReference type="NCBI Taxonomy" id="2508719"/>
    <lineage>
        <taxon>Bacteria</taxon>
        <taxon>Pseudomonadati</taxon>
        <taxon>Bacteroidota</taxon>
        <taxon>Chitinophagia</taxon>
        <taxon>Chitinophagales</taxon>
        <taxon>Chitinophagaceae</taxon>
        <taxon>Lacibacter</taxon>
    </lineage>
</organism>
<keyword evidence="4" id="KW-0732">Signal</keyword>
<evidence type="ECO:0000313" key="6">
    <source>
        <dbReference type="Proteomes" id="UP000290204"/>
    </source>
</evidence>
<evidence type="ECO:0000256" key="1">
    <source>
        <dbReference type="ARBA" id="ARBA00022737"/>
    </source>
</evidence>
<accession>A0A4Q1CM83</accession>
<evidence type="ECO:0000313" key="5">
    <source>
        <dbReference type="EMBL" id="RXK61884.1"/>
    </source>
</evidence>
<feature type="repeat" description="TPR" evidence="3">
    <location>
        <begin position="60"/>
        <end position="93"/>
    </location>
</feature>
<feature type="repeat" description="TPR" evidence="3">
    <location>
        <begin position="230"/>
        <end position="263"/>
    </location>
</feature>
<dbReference type="Gene3D" id="1.25.40.10">
    <property type="entry name" value="Tetratricopeptide repeat domain"/>
    <property type="match status" value="3"/>
</dbReference>
<sequence length="343" mass="39990">MKTWLTLTTIFLTCSISLFAQNRDSSNAVLQRAITAKNERRIQLALNLFEQAIKYDTSNVEALKAMGQYGIESRNYRQAVDAYTRWNRLEPNNEETFQQLATLYFNLGRHQDALSFTEKWEKLHKDKPMHYIAGMCNYYLENYPQAINRLMYAMETDTSNAVLYYTIGRSYLEMERYKQAIPYYQKAANADQKNARYVFEMAMVYYSIPDDKNAIATFQLAAERGWQKNADYYESLAYCYMNIGDFAKAAENLQLSLEKRPHSLTVRYALAESFYKGGKYKDAIDNWDMVLQNDNKNARALYMIGMSYQKMGQKDKGMMLCDKAIELDPSLNSLKQKKMDMGM</sequence>
<feature type="repeat" description="TPR" evidence="3">
    <location>
        <begin position="161"/>
        <end position="194"/>
    </location>
</feature>
<dbReference type="Proteomes" id="UP000290204">
    <property type="component" value="Unassembled WGS sequence"/>
</dbReference>
<evidence type="ECO:0000256" key="4">
    <source>
        <dbReference type="SAM" id="SignalP"/>
    </source>
</evidence>
<reference evidence="5 6" key="1">
    <citation type="submission" date="2019-01" db="EMBL/GenBank/DDBJ databases">
        <title>Lacibacter sp. strain TTM-7.</title>
        <authorList>
            <person name="Chen W.-M."/>
        </authorList>
    </citation>
    <scope>NUCLEOTIDE SEQUENCE [LARGE SCALE GENOMIC DNA]</scope>
    <source>
        <strain evidence="5 6">TTM-7</strain>
    </source>
</reference>
<gene>
    <name evidence="5" type="ORF">ESA94_02380</name>
</gene>
<dbReference type="Pfam" id="PF13181">
    <property type="entry name" value="TPR_8"/>
    <property type="match status" value="2"/>
</dbReference>
<dbReference type="EMBL" id="SDHW01000001">
    <property type="protein sequence ID" value="RXK61884.1"/>
    <property type="molecule type" value="Genomic_DNA"/>
</dbReference>
<dbReference type="SUPFAM" id="SSF48452">
    <property type="entry name" value="TPR-like"/>
    <property type="match status" value="1"/>
</dbReference>
<feature type="signal peptide" evidence="4">
    <location>
        <begin position="1"/>
        <end position="20"/>
    </location>
</feature>
<protein>
    <submittedName>
        <fullName evidence="5">Tetratricopeptide repeat protein</fullName>
    </submittedName>
</protein>
<dbReference type="PROSITE" id="PS50293">
    <property type="entry name" value="TPR_REGION"/>
    <property type="match status" value="1"/>
</dbReference>
<dbReference type="PANTHER" id="PTHR44186">
    <property type="match status" value="1"/>
</dbReference>
<dbReference type="AlphaFoldDB" id="A0A4Q1CM83"/>
<keyword evidence="2 3" id="KW-0802">TPR repeat</keyword>
<comment type="caution">
    <text evidence="5">The sequence shown here is derived from an EMBL/GenBank/DDBJ whole genome shotgun (WGS) entry which is preliminary data.</text>
</comment>
<name>A0A4Q1CM83_9BACT</name>
<keyword evidence="1" id="KW-0677">Repeat</keyword>